<dbReference type="SMART" id="SM00463">
    <property type="entry name" value="SMR"/>
    <property type="match status" value="2"/>
</dbReference>
<feature type="compositionally biased region" description="Basic and acidic residues" evidence="1">
    <location>
        <begin position="249"/>
        <end position="262"/>
    </location>
</feature>
<comment type="caution">
    <text evidence="3">The sequence shown here is derived from an EMBL/GenBank/DDBJ whole genome shotgun (WGS) entry which is preliminary data.</text>
</comment>
<evidence type="ECO:0000256" key="1">
    <source>
        <dbReference type="SAM" id="MobiDB-lite"/>
    </source>
</evidence>
<dbReference type="SMART" id="SM01162">
    <property type="entry name" value="DUF1771"/>
    <property type="match status" value="2"/>
</dbReference>
<feature type="domain" description="Smr" evidence="2">
    <location>
        <begin position="318"/>
        <end position="394"/>
    </location>
</feature>
<proteinExistence type="predicted"/>
<dbReference type="InterPro" id="IPR013899">
    <property type="entry name" value="DUF1771"/>
</dbReference>
<dbReference type="EMBL" id="PGGS01000001">
    <property type="protein sequence ID" value="PNH12946.1"/>
    <property type="molecule type" value="Genomic_DNA"/>
</dbReference>
<feature type="region of interest" description="Disordered" evidence="1">
    <location>
        <begin position="249"/>
        <end position="285"/>
    </location>
</feature>
<dbReference type="Proteomes" id="UP000236333">
    <property type="component" value="Unassembled WGS sequence"/>
</dbReference>
<name>A0A2J8AK94_9CHLO</name>
<evidence type="ECO:0000313" key="4">
    <source>
        <dbReference type="Proteomes" id="UP000236333"/>
    </source>
</evidence>
<feature type="compositionally biased region" description="Basic and acidic residues" evidence="1">
    <location>
        <begin position="274"/>
        <end position="285"/>
    </location>
</feature>
<protein>
    <submittedName>
        <fullName evidence="3">Smr domain-containing protein</fullName>
    </submittedName>
</protein>
<organism evidence="3 4">
    <name type="scientific">Tetrabaena socialis</name>
    <dbReference type="NCBI Taxonomy" id="47790"/>
    <lineage>
        <taxon>Eukaryota</taxon>
        <taxon>Viridiplantae</taxon>
        <taxon>Chlorophyta</taxon>
        <taxon>core chlorophytes</taxon>
        <taxon>Chlorophyceae</taxon>
        <taxon>CS clade</taxon>
        <taxon>Chlamydomonadales</taxon>
        <taxon>Tetrabaenaceae</taxon>
        <taxon>Tetrabaena</taxon>
    </lineage>
</organism>
<dbReference type="OrthoDB" id="3231855at2759"/>
<dbReference type="PROSITE" id="PS50828">
    <property type="entry name" value="SMR"/>
    <property type="match status" value="2"/>
</dbReference>
<feature type="region of interest" description="Disordered" evidence="1">
    <location>
        <begin position="1"/>
        <end position="36"/>
    </location>
</feature>
<evidence type="ECO:0000313" key="3">
    <source>
        <dbReference type="EMBL" id="PNH12946.1"/>
    </source>
</evidence>
<dbReference type="Gene3D" id="3.30.1370.110">
    <property type="match status" value="2"/>
</dbReference>
<dbReference type="PANTHER" id="PTHR47417:SF1">
    <property type="entry name" value="SMR DOMAIN-CONTAINING PROTEIN YPL199C"/>
    <property type="match status" value="1"/>
</dbReference>
<dbReference type="InterPro" id="IPR036063">
    <property type="entry name" value="Smr_dom_sf"/>
</dbReference>
<feature type="compositionally biased region" description="Low complexity" evidence="1">
    <location>
        <begin position="1"/>
        <end position="11"/>
    </location>
</feature>
<feature type="compositionally biased region" description="Basic and acidic residues" evidence="1">
    <location>
        <begin position="26"/>
        <end position="36"/>
    </location>
</feature>
<dbReference type="InterPro" id="IPR002625">
    <property type="entry name" value="Smr_dom"/>
</dbReference>
<dbReference type="AlphaFoldDB" id="A0A2J8AK94"/>
<sequence length="413" mass="43605">MGSSTSASAASGVGHAPPDDGTSCLDPDRPDAWRHKGNDHLRERAAAIAASNASYCSGDRNAAREHSLAAKRHGAAADAAHARAAALLLQRNNGGKPQGHLDLHGLRVAEAVTVVEQKLAAARTVGQGHARLVLVVGRGLHSRDGVARLRPAVEGLLERHGVRYTAGVPNAGCITVELVRPAPAVVLPPQQWRQPAVSWRPEAEPKAEPEAEPEGGGWAAWLLAVEFRLAASVRVVSFSTFDDPADPDTWRRKGDAHRRDRVAAAAASQAAYSRGDHSAAREQSARAKQHAAAAGAAHAKAVTLLLQRNNGGRGGGELDLHGLRVEEAMAEAERALAEAKAAGQKRLVLIVGKGLHSKDGVARLRPAIEGLMRKHSVRCTPGVPNEGCITVEFVRPEESGWVGWVVRNVCVIC</sequence>
<keyword evidence="4" id="KW-1185">Reference proteome</keyword>
<dbReference type="SUPFAM" id="SSF160443">
    <property type="entry name" value="SMR domain-like"/>
    <property type="match status" value="2"/>
</dbReference>
<feature type="domain" description="Smr" evidence="2">
    <location>
        <begin position="101"/>
        <end position="179"/>
    </location>
</feature>
<dbReference type="Pfam" id="PF01713">
    <property type="entry name" value="Smr"/>
    <property type="match status" value="2"/>
</dbReference>
<accession>A0A2J8AK94</accession>
<evidence type="ECO:0000259" key="2">
    <source>
        <dbReference type="PROSITE" id="PS50828"/>
    </source>
</evidence>
<reference evidence="3 4" key="1">
    <citation type="journal article" date="2017" name="Mol. Biol. Evol.">
        <title>The 4-celled Tetrabaena socialis nuclear genome reveals the essential components for genetic control of cell number at the origin of multicellularity in the volvocine lineage.</title>
        <authorList>
            <person name="Featherston J."/>
            <person name="Arakaki Y."/>
            <person name="Hanschen E.R."/>
            <person name="Ferris P.J."/>
            <person name="Michod R.E."/>
            <person name="Olson B.J.S.C."/>
            <person name="Nozaki H."/>
            <person name="Durand P.M."/>
        </authorList>
    </citation>
    <scope>NUCLEOTIDE SEQUENCE [LARGE SCALE GENOMIC DNA]</scope>
    <source>
        <strain evidence="3 4">NIES-571</strain>
    </source>
</reference>
<dbReference type="InterPro" id="IPR053020">
    <property type="entry name" value="Smr_domain_protein"/>
</dbReference>
<gene>
    <name evidence="3" type="ORF">TSOC_000060</name>
</gene>
<dbReference type="PANTHER" id="PTHR47417">
    <property type="entry name" value="SMR DOMAIN-CONTAINING PROTEIN YPL199C"/>
    <property type="match status" value="1"/>
</dbReference>